<gene>
    <name evidence="2" type="ORF">skT53_19190</name>
</gene>
<accession>A0A7I8D9Z0</accession>
<keyword evidence="3" id="KW-1185">Reference proteome</keyword>
<dbReference type="AlphaFoldDB" id="A0A7I8D9Z0"/>
<dbReference type="Gene3D" id="3.90.1300.10">
    <property type="entry name" value="Amidase signature (AS) domain"/>
    <property type="match status" value="1"/>
</dbReference>
<dbReference type="Pfam" id="PF01425">
    <property type="entry name" value="Amidase"/>
    <property type="match status" value="1"/>
</dbReference>
<dbReference type="InterPro" id="IPR036928">
    <property type="entry name" value="AS_sf"/>
</dbReference>
<dbReference type="EMBL" id="AP023366">
    <property type="protein sequence ID" value="BCJ86934.1"/>
    <property type="molecule type" value="Genomic_DNA"/>
</dbReference>
<sequence length="55" mass="6146">MDHKRKKRCVAKGQGSLHGVPVTVKESIHVAGTPSTWGIEGKDDLLEEDDFLWKD</sequence>
<protein>
    <recommendedName>
        <fullName evidence="1">Amidase domain-containing protein</fullName>
    </recommendedName>
</protein>
<proteinExistence type="predicted"/>
<evidence type="ECO:0000313" key="3">
    <source>
        <dbReference type="Proteomes" id="UP000593802"/>
    </source>
</evidence>
<dbReference type="KEGG" id="eff:skT53_19190"/>
<evidence type="ECO:0000313" key="2">
    <source>
        <dbReference type="EMBL" id="BCJ86934.1"/>
    </source>
</evidence>
<name>A0A7I8D9Z0_9BACL</name>
<dbReference type="SUPFAM" id="SSF75304">
    <property type="entry name" value="Amidase signature (AS) enzymes"/>
    <property type="match status" value="1"/>
</dbReference>
<dbReference type="RefSeq" id="WP_200756439.1">
    <property type="nucleotide sequence ID" value="NZ_AP023366.1"/>
</dbReference>
<dbReference type="Proteomes" id="UP000593802">
    <property type="component" value="Chromosome"/>
</dbReference>
<organism evidence="2 3">
    <name type="scientific">Effusibacillus dendaii</name>
    <dbReference type="NCBI Taxonomy" id="2743772"/>
    <lineage>
        <taxon>Bacteria</taxon>
        <taxon>Bacillati</taxon>
        <taxon>Bacillota</taxon>
        <taxon>Bacilli</taxon>
        <taxon>Bacillales</taxon>
        <taxon>Alicyclobacillaceae</taxon>
        <taxon>Effusibacillus</taxon>
    </lineage>
</organism>
<feature type="domain" description="Amidase" evidence="1">
    <location>
        <begin position="8"/>
        <end position="50"/>
    </location>
</feature>
<reference evidence="2 3" key="1">
    <citation type="submission" date="2020-08" db="EMBL/GenBank/DDBJ databases">
        <title>Complete Genome Sequence of Effusibacillus dendaii Strain skT53, Isolated from Farmland soil.</title>
        <authorList>
            <person name="Konishi T."/>
            <person name="Kawasaki H."/>
        </authorList>
    </citation>
    <scope>NUCLEOTIDE SEQUENCE [LARGE SCALE GENOMIC DNA]</scope>
    <source>
        <strain evidence="3">skT53</strain>
    </source>
</reference>
<dbReference type="InterPro" id="IPR023631">
    <property type="entry name" value="Amidase_dom"/>
</dbReference>
<evidence type="ECO:0000259" key="1">
    <source>
        <dbReference type="Pfam" id="PF01425"/>
    </source>
</evidence>